<accession>A0ABR8PXN7</accession>
<protein>
    <submittedName>
        <fullName evidence="1">Uncharacterized protein</fullName>
    </submittedName>
</protein>
<gene>
    <name evidence="1" type="ORF">H9661_16390</name>
</gene>
<sequence length="57" mass="6794">MSKKDPVVVFYNGEQEFEKLMKKIIELKLKNFKITSEEANCMMYNSCTHNRHLPNDK</sequence>
<evidence type="ECO:0000313" key="2">
    <source>
        <dbReference type="Proteomes" id="UP000627781"/>
    </source>
</evidence>
<name>A0ABR8PXN7_9CLOT</name>
<reference evidence="1 2" key="1">
    <citation type="submission" date="2020-08" db="EMBL/GenBank/DDBJ databases">
        <title>A Genomic Blueprint of the Chicken Gut Microbiome.</title>
        <authorList>
            <person name="Gilroy R."/>
            <person name="Ravi A."/>
            <person name="Getino M."/>
            <person name="Pursley I."/>
            <person name="Horton D.L."/>
            <person name="Alikhan N.-F."/>
            <person name="Baker D."/>
            <person name="Gharbi K."/>
            <person name="Hall N."/>
            <person name="Watson M."/>
            <person name="Adriaenssens E.M."/>
            <person name="Foster-Nyarko E."/>
            <person name="Jarju S."/>
            <person name="Secka A."/>
            <person name="Antonio M."/>
            <person name="Oren A."/>
            <person name="Chaudhuri R."/>
            <person name="La Ragione R.M."/>
            <person name="Hildebrand F."/>
            <person name="Pallen M.J."/>
        </authorList>
    </citation>
    <scope>NUCLEOTIDE SEQUENCE [LARGE SCALE GENOMIC DNA]</scope>
    <source>
        <strain evidence="1 2">Sa3CVN1</strain>
    </source>
</reference>
<evidence type="ECO:0000313" key="1">
    <source>
        <dbReference type="EMBL" id="MBD7912932.1"/>
    </source>
</evidence>
<dbReference type="Proteomes" id="UP000627781">
    <property type="component" value="Unassembled WGS sequence"/>
</dbReference>
<proteinExistence type="predicted"/>
<dbReference type="RefSeq" id="WP_191769832.1">
    <property type="nucleotide sequence ID" value="NZ_JACSRA010000031.1"/>
</dbReference>
<organism evidence="1 2">
    <name type="scientific">Clostridium cibarium</name>
    <dbReference type="NCBI Taxonomy" id="2762247"/>
    <lineage>
        <taxon>Bacteria</taxon>
        <taxon>Bacillati</taxon>
        <taxon>Bacillota</taxon>
        <taxon>Clostridia</taxon>
        <taxon>Eubacteriales</taxon>
        <taxon>Clostridiaceae</taxon>
        <taxon>Clostridium</taxon>
    </lineage>
</organism>
<dbReference type="EMBL" id="JACSRA010000031">
    <property type="protein sequence ID" value="MBD7912932.1"/>
    <property type="molecule type" value="Genomic_DNA"/>
</dbReference>
<keyword evidence="2" id="KW-1185">Reference proteome</keyword>
<comment type="caution">
    <text evidence="1">The sequence shown here is derived from an EMBL/GenBank/DDBJ whole genome shotgun (WGS) entry which is preliminary data.</text>
</comment>